<dbReference type="EMBL" id="JBAMIC010000018">
    <property type="protein sequence ID" value="KAK7094396.1"/>
    <property type="molecule type" value="Genomic_DNA"/>
</dbReference>
<dbReference type="Proteomes" id="UP001374579">
    <property type="component" value="Unassembled WGS sequence"/>
</dbReference>
<dbReference type="Gene3D" id="1.10.630.10">
    <property type="entry name" value="Cytochrome P450"/>
    <property type="match status" value="1"/>
</dbReference>
<evidence type="ECO:0008006" key="6">
    <source>
        <dbReference type="Google" id="ProtNLM"/>
    </source>
</evidence>
<evidence type="ECO:0000313" key="5">
    <source>
        <dbReference type="Proteomes" id="UP001374579"/>
    </source>
</evidence>
<dbReference type="InterPro" id="IPR050196">
    <property type="entry name" value="Cytochrome_P450_Monoox"/>
</dbReference>
<dbReference type="Pfam" id="PF00067">
    <property type="entry name" value="p450"/>
    <property type="match status" value="1"/>
</dbReference>
<dbReference type="InterPro" id="IPR002401">
    <property type="entry name" value="Cyt_P450_E_grp-I"/>
</dbReference>
<dbReference type="PANTHER" id="PTHR24291">
    <property type="entry name" value="CYTOCHROME P450 FAMILY 4"/>
    <property type="match status" value="1"/>
</dbReference>
<feature type="binding site" description="axial binding residue" evidence="2">
    <location>
        <position position="438"/>
    </location>
    <ligand>
        <name>heme</name>
        <dbReference type="ChEBI" id="CHEBI:30413"/>
    </ligand>
    <ligandPart>
        <name>Fe</name>
        <dbReference type="ChEBI" id="CHEBI:18248"/>
    </ligandPart>
</feature>
<proteinExistence type="inferred from homology"/>
<dbReference type="PANTHER" id="PTHR24291:SF175">
    <property type="entry name" value="CYTOCHROME P450"/>
    <property type="match status" value="1"/>
</dbReference>
<keyword evidence="3" id="KW-0812">Transmembrane</keyword>
<feature type="transmembrane region" description="Helical" evidence="3">
    <location>
        <begin position="6"/>
        <end position="27"/>
    </location>
</feature>
<dbReference type="GO" id="GO:0004497">
    <property type="term" value="F:monooxygenase activity"/>
    <property type="evidence" value="ECO:0007669"/>
    <property type="project" value="InterPro"/>
</dbReference>
<protein>
    <recommendedName>
        <fullName evidence="6">Cytochrome P450</fullName>
    </recommendedName>
</protein>
<comment type="cofactor">
    <cofactor evidence="2">
        <name>heme</name>
        <dbReference type="ChEBI" id="CHEBI:30413"/>
    </cofactor>
</comment>
<evidence type="ECO:0000256" key="3">
    <source>
        <dbReference type="SAM" id="Phobius"/>
    </source>
</evidence>
<organism evidence="4 5">
    <name type="scientific">Littorina saxatilis</name>
    <dbReference type="NCBI Taxonomy" id="31220"/>
    <lineage>
        <taxon>Eukaryota</taxon>
        <taxon>Metazoa</taxon>
        <taxon>Spiralia</taxon>
        <taxon>Lophotrochozoa</taxon>
        <taxon>Mollusca</taxon>
        <taxon>Gastropoda</taxon>
        <taxon>Caenogastropoda</taxon>
        <taxon>Littorinimorpha</taxon>
        <taxon>Littorinoidea</taxon>
        <taxon>Littorinidae</taxon>
        <taxon>Littorina</taxon>
    </lineage>
</organism>
<dbReference type="AlphaFoldDB" id="A0AAN9G3Y9"/>
<sequence length="490" mass="55546">MLSQRSGWSVFPYVLIGVSSWLAYKILIKPFLSPLRKVPGRPYKPIIGNMFEALKEEAMTNTIRWMKDLNSRLIRFYYLYGEERLLTADPAVVKYICVTNSKNYRHSNASGMIKRLTPDFLLVMNGEAHHSLKVLLNPAFNTHSVNGFIPVFDKKTEEVVEQWTERISSCAEDCVIPGQSYMAYITLDAICECGFEYQLGSIRDPQSPAVLALRKILEGFKVRLRDLLPLVSLIPTGEKRQQKEAIDFFTRTIMDVIKAKRHQINAGGDSHSGDLLSRLMTAQDEAGNTLNDDMIYSQVGGFLFAGFETTSTGLTWTLLMLAQHQDAQEKARQEVMSLLSGQQPITAEMVQQLTYLTCVIKETLRLFPPVTNHFRQAISDDVIQGYYIPAGTKIGISSGALHRLPENWEDPESFKPERFLQDYDPYSYLPFSAGPFMCIGHAFAMTEMKTVLARLLANFRFKLPPGYKYRRIRQLTLQPSPPLSLIVSAL</sequence>
<dbReference type="GO" id="GO:0020037">
    <property type="term" value="F:heme binding"/>
    <property type="evidence" value="ECO:0007669"/>
    <property type="project" value="InterPro"/>
</dbReference>
<dbReference type="GO" id="GO:0005506">
    <property type="term" value="F:iron ion binding"/>
    <property type="evidence" value="ECO:0007669"/>
    <property type="project" value="InterPro"/>
</dbReference>
<keyword evidence="2" id="KW-0349">Heme</keyword>
<keyword evidence="2" id="KW-0408">Iron</keyword>
<dbReference type="PRINTS" id="PR00385">
    <property type="entry name" value="P450"/>
</dbReference>
<keyword evidence="5" id="KW-1185">Reference proteome</keyword>
<keyword evidence="3" id="KW-1133">Transmembrane helix</keyword>
<keyword evidence="2" id="KW-0479">Metal-binding</keyword>
<evidence type="ECO:0000313" key="4">
    <source>
        <dbReference type="EMBL" id="KAK7094396.1"/>
    </source>
</evidence>
<dbReference type="InterPro" id="IPR036396">
    <property type="entry name" value="Cyt_P450_sf"/>
</dbReference>
<name>A0AAN9G3Y9_9CAEN</name>
<keyword evidence="3" id="KW-0472">Membrane</keyword>
<evidence type="ECO:0000256" key="2">
    <source>
        <dbReference type="PIRSR" id="PIRSR602401-1"/>
    </source>
</evidence>
<accession>A0AAN9G3Y9</accession>
<dbReference type="InterPro" id="IPR001128">
    <property type="entry name" value="Cyt_P450"/>
</dbReference>
<reference evidence="4 5" key="1">
    <citation type="submission" date="2024-02" db="EMBL/GenBank/DDBJ databases">
        <title>Chromosome-scale genome assembly of the rough periwinkle Littorina saxatilis.</title>
        <authorList>
            <person name="De Jode A."/>
            <person name="Faria R."/>
            <person name="Formenti G."/>
            <person name="Sims Y."/>
            <person name="Smith T.P."/>
            <person name="Tracey A."/>
            <person name="Wood J.M.D."/>
            <person name="Zagrodzka Z.B."/>
            <person name="Johannesson K."/>
            <person name="Butlin R.K."/>
            <person name="Leder E.H."/>
        </authorList>
    </citation>
    <scope>NUCLEOTIDE SEQUENCE [LARGE SCALE GENOMIC DNA]</scope>
    <source>
        <strain evidence="4">Snail1</strain>
        <tissue evidence="4">Muscle</tissue>
    </source>
</reference>
<comment type="caution">
    <text evidence="4">The sequence shown here is derived from an EMBL/GenBank/DDBJ whole genome shotgun (WGS) entry which is preliminary data.</text>
</comment>
<dbReference type="SUPFAM" id="SSF48264">
    <property type="entry name" value="Cytochrome P450"/>
    <property type="match status" value="1"/>
</dbReference>
<gene>
    <name evidence="4" type="ORF">V1264_005968</name>
</gene>
<dbReference type="PRINTS" id="PR00463">
    <property type="entry name" value="EP450I"/>
</dbReference>
<evidence type="ECO:0000256" key="1">
    <source>
        <dbReference type="ARBA" id="ARBA00010617"/>
    </source>
</evidence>
<dbReference type="GO" id="GO:0016705">
    <property type="term" value="F:oxidoreductase activity, acting on paired donors, with incorporation or reduction of molecular oxygen"/>
    <property type="evidence" value="ECO:0007669"/>
    <property type="project" value="InterPro"/>
</dbReference>
<comment type="similarity">
    <text evidence="1">Belongs to the cytochrome P450 family.</text>
</comment>